<dbReference type="SUPFAM" id="SSF48208">
    <property type="entry name" value="Six-hairpin glycosidases"/>
    <property type="match status" value="1"/>
</dbReference>
<dbReference type="InterPro" id="IPR052043">
    <property type="entry name" value="PolySaccharide_Degr_Enz"/>
</dbReference>
<dbReference type="Gene3D" id="1.50.10.10">
    <property type="match status" value="1"/>
</dbReference>
<dbReference type="PANTHER" id="PTHR33886">
    <property type="entry name" value="UNSATURATED RHAMNOGALACTURONAN HYDROLASE (EUROFUNG)"/>
    <property type="match status" value="1"/>
</dbReference>
<dbReference type="GO" id="GO:0016787">
    <property type="term" value="F:hydrolase activity"/>
    <property type="evidence" value="ECO:0007669"/>
    <property type="project" value="UniProtKB-KW"/>
</dbReference>
<proteinExistence type="predicted"/>
<accession>A0A1I6BEL6</accession>
<dbReference type="Pfam" id="PF07470">
    <property type="entry name" value="Glyco_hydro_88"/>
    <property type="match status" value="1"/>
</dbReference>
<keyword evidence="3" id="KW-1185">Reference proteome</keyword>
<dbReference type="InterPro" id="IPR008928">
    <property type="entry name" value="6-hairpin_glycosidase_sf"/>
</dbReference>
<evidence type="ECO:0000256" key="1">
    <source>
        <dbReference type="ARBA" id="ARBA00022801"/>
    </source>
</evidence>
<evidence type="ECO:0000313" key="2">
    <source>
        <dbReference type="EMBL" id="SFQ79398.1"/>
    </source>
</evidence>
<organism evidence="2 3">
    <name type="scientific">Priestia endophytica DSM 13796</name>
    <dbReference type="NCBI Taxonomy" id="1121089"/>
    <lineage>
        <taxon>Bacteria</taxon>
        <taxon>Bacillati</taxon>
        <taxon>Bacillota</taxon>
        <taxon>Bacilli</taxon>
        <taxon>Bacillales</taxon>
        <taxon>Bacillaceae</taxon>
        <taxon>Priestia</taxon>
    </lineage>
</organism>
<reference evidence="2 3" key="1">
    <citation type="submission" date="2016-10" db="EMBL/GenBank/DDBJ databases">
        <authorList>
            <person name="Varghese N."/>
            <person name="Submissions S."/>
        </authorList>
    </citation>
    <scope>NUCLEOTIDE SEQUENCE [LARGE SCALE GENOMIC DNA]</scope>
    <source>
        <strain evidence="2 3">DSM 13796</strain>
    </source>
</reference>
<name>A0A1I6BEL6_9BACI</name>
<dbReference type="Proteomes" id="UP000182762">
    <property type="component" value="Unassembled WGS sequence"/>
</dbReference>
<dbReference type="PANTHER" id="PTHR33886:SF8">
    <property type="entry name" value="UNSATURATED RHAMNOGALACTURONAN HYDROLASE (EUROFUNG)"/>
    <property type="match status" value="1"/>
</dbReference>
<protein>
    <submittedName>
        <fullName evidence="2">Glycosyl Hydrolase Family 88</fullName>
    </submittedName>
</protein>
<comment type="caution">
    <text evidence="2">The sequence shown here is derived from an EMBL/GenBank/DDBJ whole genome shotgun (WGS) entry which is preliminary data.</text>
</comment>
<dbReference type="EMBL" id="FOXX01000009">
    <property type="protein sequence ID" value="SFQ79398.1"/>
    <property type="molecule type" value="Genomic_DNA"/>
</dbReference>
<keyword evidence="1 2" id="KW-0378">Hydrolase</keyword>
<sequence length="132" mass="14835">MPANDPVRQMLINTLNRQLEALEECQHENGLWPTLLLDSSSYVEASCTAGFAFGILKAVRHRYVDKKYLQMGLKAVEAVIHNIDEKGELQNVSAGTAMGMTKDFYKKIPITGMPYGQSMAILCLVEYLYFNI</sequence>
<dbReference type="InterPro" id="IPR010905">
    <property type="entry name" value="Glyco_hydro_88"/>
</dbReference>
<gene>
    <name evidence="2" type="ORF">SAMN02745910_03549</name>
</gene>
<dbReference type="InterPro" id="IPR012341">
    <property type="entry name" value="6hp_glycosidase-like_sf"/>
</dbReference>
<evidence type="ECO:0000313" key="3">
    <source>
        <dbReference type="Proteomes" id="UP000182762"/>
    </source>
</evidence>